<dbReference type="EMBL" id="CP017641">
    <property type="protein sequence ID" value="APZ91076.1"/>
    <property type="molecule type" value="Genomic_DNA"/>
</dbReference>
<dbReference type="InterPro" id="IPR011006">
    <property type="entry name" value="CheY-like_superfamily"/>
</dbReference>
<dbReference type="PROSITE" id="PS51755">
    <property type="entry name" value="OMPR_PHOB"/>
    <property type="match status" value="1"/>
</dbReference>
<dbReference type="Gene3D" id="6.10.250.690">
    <property type="match status" value="1"/>
</dbReference>
<evidence type="ECO:0000256" key="7">
    <source>
        <dbReference type="PROSITE-ProRule" id="PRU01091"/>
    </source>
</evidence>
<name>A0A1P8WAI4_9PLAN</name>
<keyword evidence="2" id="KW-0902">Two-component regulatory system</keyword>
<evidence type="ECO:0000256" key="3">
    <source>
        <dbReference type="ARBA" id="ARBA00023015"/>
    </source>
</evidence>
<feature type="domain" description="OmpR/PhoB-type" evidence="9">
    <location>
        <begin position="124"/>
        <end position="222"/>
    </location>
</feature>
<evidence type="ECO:0000256" key="2">
    <source>
        <dbReference type="ARBA" id="ARBA00023012"/>
    </source>
</evidence>
<evidence type="ECO:0000259" key="9">
    <source>
        <dbReference type="PROSITE" id="PS51755"/>
    </source>
</evidence>
<dbReference type="GO" id="GO:0006355">
    <property type="term" value="P:regulation of DNA-templated transcription"/>
    <property type="evidence" value="ECO:0007669"/>
    <property type="project" value="InterPro"/>
</dbReference>
<dbReference type="InterPro" id="IPR001867">
    <property type="entry name" value="OmpR/PhoB-type_DNA-bd"/>
</dbReference>
<dbReference type="GO" id="GO:0000156">
    <property type="term" value="F:phosphorelay response regulator activity"/>
    <property type="evidence" value="ECO:0007669"/>
    <property type="project" value="TreeGrafter"/>
</dbReference>
<dbReference type="STRING" id="1891926.Fuma_00662"/>
<reference evidence="10 11" key="1">
    <citation type="journal article" date="2016" name="Front. Microbiol.">
        <title>Fuerstia marisgermanicae gen. nov., sp. nov., an Unusual Member of the Phylum Planctomycetes from the German Wadden Sea.</title>
        <authorList>
            <person name="Kohn T."/>
            <person name="Heuer A."/>
            <person name="Jogler M."/>
            <person name="Vollmers J."/>
            <person name="Boedeker C."/>
            <person name="Bunk B."/>
            <person name="Rast P."/>
            <person name="Borchert D."/>
            <person name="Glockner I."/>
            <person name="Freese H.M."/>
            <person name="Klenk H.P."/>
            <person name="Overmann J."/>
            <person name="Kaster A.K."/>
            <person name="Rohde M."/>
            <person name="Wiegand S."/>
            <person name="Jogler C."/>
        </authorList>
    </citation>
    <scope>NUCLEOTIDE SEQUENCE [LARGE SCALE GENOMIC DNA]</scope>
    <source>
        <strain evidence="10 11">NH11</strain>
    </source>
</reference>
<protein>
    <submittedName>
        <fullName evidence="10">Putative transcriptional regulatory protein YedW</fullName>
    </submittedName>
</protein>
<dbReference type="GO" id="GO:0032993">
    <property type="term" value="C:protein-DNA complex"/>
    <property type="evidence" value="ECO:0007669"/>
    <property type="project" value="TreeGrafter"/>
</dbReference>
<dbReference type="Gene3D" id="3.40.50.2300">
    <property type="match status" value="1"/>
</dbReference>
<dbReference type="PANTHER" id="PTHR48111">
    <property type="entry name" value="REGULATOR OF RPOS"/>
    <property type="match status" value="1"/>
</dbReference>
<dbReference type="Proteomes" id="UP000187735">
    <property type="component" value="Chromosome"/>
</dbReference>
<dbReference type="PROSITE" id="PS50110">
    <property type="entry name" value="RESPONSE_REGULATORY"/>
    <property type="match status" value="1"/>
</dbReference>
<dbReference type="AlphaFoldDB" id="A0A1P8WAI4"/>
<feature type="DNA-binding region" description="OmpR/PhoB-type" evidence="7">
    <location>
        <begin position="124"/>
        <end position="222"/>
    </location>
</feature>
<evidence type="ECO:0000259" key="8">
    <source>
        <dbReference type="PROSITE" id="PS50110"/>
    </source>
</evidence>
<keyword evidence="4 7" id="KW-0238">DNA-binding</keyword>
<proteinExistence type="predicted"/>
<keyword evidence="1 6" id="KW-0597">Phosphoprotein</keyword>
<dbReference type="KEGG" id="fmr:Fuma_00662"/>
<sequence length="228" mass="25655">MRVLIIEDYAPVREAVTQGVKEAGFAVDSASDGQEGLWYATKNPYDVIVLDLMLPKVSGMEILRKLRAARSAARVLILTAKDAVDDRVNGLNAGADDYLIKPFALEELLARVNVLFRRRYDHVGNVLEVGDLQIDTATQGVTRAGVAIEFTKREYSLLVFLAMRAGQVVSRTDIWENVYDFESDAHSNVIDVYIRYLRQKLERPGWSRMIHTRRGFGYVLTSDAKDDA</sequence>
<dbReference type="InterPro" id="IPR001789">
    <property type="entry name" value="Sig_transdc_resp-reg_receiver"/>
</dbReference>
<dbReference type="GO" id="GO:0000976">
    <property type="term" value="F:transcription cis-regulatory region binding"/>
    <property type="evidence" value="ECO:0007669"/>
    <property type="project" value="TreeGrafter"/>
</dbReference>
<evidence type="ECO:0000256" key="5">
    <source>
        <dbReference type="ARBA" id="ARBA00023163"/>
    </source>
</evidence>
<evidence type="ECO:0000256" key="4">
    <source>
        <dbReference type="ARBA" id="ARBA00023125"/>
    </source>
</evidence>
<evidence type="ECO:0000313" key="11">
    <source>
        <dbReference type="Proteomes" id="UP000187735"/>
    </source>
</evidence>
<dbReference type="RefSeq" id="WP_077022884.1">
    <property type="nucleotide sequence ID" value="NZ_CP017641.1"/>
</dbReference>
<feature type="domain" description="Response regulatory" evidence="8">
    <location>
        <begin position="2"/>
        <end position="116"/>
    </location>
</feature>
<dbReference type="FunFam" id="3.40.50.2300:FF:000002">
    <property type="entry name" value="DNA-binding response regulator PhoP"/>
    <property type="match status" value="1"/>
</dbReference>
<keyword evidence="5" id="KW-0804">Transcription</keyword>
<dbReference type="SUPFAM" id="SSF52172">
    <property type="entry name" value="CheY-like"/>
    <property type="match status" value="1"/>
</dbReference>
<dbReference type="GO" id="GO:0005829">
    <property type="term" value="C:cytosol"/>
    <property type="evidence" value="ECO:0007669"/>
    <property type="project" value="TreeGrafter"/>
</dbReference>
<accession>A0A1P8WAI4</accession>
<dbReference type="SMART" id="SM00862">
    <property type="entry name" value="Trans_reg_C"/>
    <property type="match status" value="1"/>
</dbReference>
<keyword evidence="3" id="KW-0805">Transcription regulation</keyword>
<evidence type="ECO:0000256" key="1">
    <source>
        <dbReference type="ARBA" id="ARBA00022553"/>
    </source>
</evidence>
<dbReference type="PANTHER" id="PTHR48111:SF22">
    <property type="entry name" value="REGULATOR OF RPOS"/>
    <property type="match status" value="1"/>
</dbReference>
<dbReference type="InterPro" id="IPR036388">
    <property type="entry name" value="WH-like_DNA-bd_sf"/>
</dbReference>
<dbReference type="Pfam" id="PF00072">
    <property type="entry name" value="Response_reg"/>
    <property type="match status" value="1"/>
</dbReference>
<keyword evidence="11" id="KW-1185">Reference proteome</keyword>
<dbReference type="CDD" id="cd00383">
    <property type="entry name" value="trans_reg_C"/>
    <property type="match status" value="1"/>
</dbReference>
<dbReference type="Gene3D" id="1.10.10.10">
    <property type="entry name" value="Winged helix-like DNA-binding domain superfamily/Winged helix DNA-binding domain"/>
    <property type="match status" value="1"/>
</dbReference>
<gene>
    <name evidence="10" type="primary">yedW</name>
    <name evidence="10" type="ORF">Fuma_00662</name>
</gene>
<dbReference type="SMART" id="SM00448">
    <property type="entry name" value="REC"/>
    <property type="match status" value="1"/>
</dbReference>
<dbReference type="Pfam" id="PF00486">
    <property type="entry name" value="Trans_reg_C"/>
    <property type="match status" value="1"/>
</dbReference>
<dbReference type="OrthoDB" id="272875at2"/>
<feature type="modified residue" description="4-aspartylphosphate" evidence="6">
    <location>
        <position position="51"/>
    </location>
</feature>
<organism evidence="10 11">
    <name type="scientific">Fuerstiella marisgermanici</name>
    <dbReference type="NCBI Taxonomy" id="1891926"/>
    <lineage>
        <taxon>Bacteria</taxon>
        <taxon>Pseudomonadati</taxon>
        <taxon>Planctomycetota</taxon>
        <taxon>Planctomycetia</taxon>
        <taxon>Planctomycetales</taxon>
        <taxon>Planctomycetaceae</taxon>
        <taxon>Fuerstiella</taxon>
    </lineage>
</organism>
<dbReference type="FunFam" id="1.10.10.10:FF:000005">
    <property type="entry name" value="Two-component system response regulator"/>
    <property type="match status" value="1"/>
</dbReference>
<dbReference type="InterPro" id="IPR039420">
    <property type="entry name" value="WalR-like"/>
</dbReference>
<evidence type="ECO:0000256" key="6">
    <source>
        <dbReference type="PROSITE-ProRule" id="PRU00169"/>
    </source>
</evidence>
<evidence type="ECO:0000313" key="10">
    <source>
        <dbReference type="EMBL" id="APZ91076.1"/>
    </source>
</evidence>